<name>A0ABD0P2I8_CIRMR</name>
<comment type="caution">
    <text evidence="2">The sequence shown here is derived from an EMBL/GenBank/DDBJ whole genome shotgun (WGS) entry which is preliminary data.</text>
</comment>
<dbReference type="EMBL" id="JAMKFB020000019">
    <property type="protein sequence ID" value="KAL0167386.1"/>
    <property type="molecule type" value="Genomic_DNA"/>
</dbReference>
<evidence type="ECO:0000256" key="1">
    <source>
        <dbReference type="SAM" id="MobiDB-lite"/>
    </source>
</evidence>
<keyword evidence="3" id="KW-1185">Reference proteome</keyword>
<gene>
    <name evidence="2" type="ORF">M9458_039230</name>
</gene>
<reference evidence="2 3" key="1">
    <citation type="submission" date="2024-05" db="EMBL/GenBank/DDBJ databases">
        <title>Genome sequencing and assembly of Indian major carp, Cirrhinus mrigala (Hamilton, 1822).</title>
        <authorList>
            <person name="Mohindra V."/>
            <person name="Chowdhury L.M."/>
            <person name="Lal K."/>
            <person name="Jena J.K."/>
        </authorList>
    </citation>
    <scope>NUCLEOTIDE SEQUENCE [LARGE SCALE GENOMIC DNA]</scope>
    <source>
        <strain evidence="2">CM1030</strain>
        <tissue evidence="2">Blood</tissue>
    </source>
</reference>
<feature type="region of interest" description="Disordered" evidence="1">
    <location>
        <begin position="1"/>
        <end position="67"/>
    </location>
</feature>
<dbReference type="AlphaFoldDB" id="A0ABD0P2I8"/>
<evidence type="ECO:0000313" key="3">
    <source>
        <dbReference type="Proteomes" id="UP001529510"/>
    </source>
</evidence>
<dbReference type="Proteomes" id="UP001529510">
    <property type="component" value="Unassembled WGS sequence"/>
</dbReference>
<accession>A0ABD0P2I8</accession>
<protein>
    <submittedName>
        <fullName evidence="2">Uncharacterized protein</fullName>
    </submittedName>
</protein>
<evidence type="ECO:0000313" key="2">
    <source>
        <dbReference type="EMBL" id="KAL0167386.1"/>
    </source>
</evidence>
<feature type="compositionally biased region" description="Basic and acidic residues" evidence="1">
    <location>
        <begin position="58"/>
        <end position="67"/>
    </location>
</feature>
<sequence length="67" mass="7593">VQDDGDVRAGGASVQQRERRVHGAGDLQQLQQLQTRQRRARHAAHQVTRTSDSTDTGLDSHRSRMRF</sequence>
<feature type="non-terminal residue" evidence="2">
    <location>
        <position position="1"/>
    </location>
</feature>
<organism evidence="2 3">
    <name type="scientific">Cirrhinus mrigala</name>
    <name type="common">Mrigala</name>
    <dbReference type="NCBI Taxonomy" id="683832"/>
    <lineage>
        <taxon>Eukaryota</taxon>
        <taxon>Metazoa</taxon>
        <taxon>Chordata</taxon>
        <taxon>Craniata</taxon>
        <taxon>Vertebrata</taxon>
        <taxon>Euteleostomi</taxon>
        <taxon>Actinopterygii</taxon>
        <taxon>Neopterygii</taxon>
        <taxon>Teleostei</taxon>
        <taxon>Ostariophysi</taxon>
        <taxon>Cypriniformes</taxon>
        <taxon>Cyprinidae</taxon>
        <taxon>Labeoninae</taxon>
        <taxon>Labeonini</taxon>
        <taxon>Cirrhinus</taxon>
    </lineage>
</organism>
<proteinExistence type="predicted"/>